<dbReference type="InterPro" id="IPR036291">
    <property type="entry name" value="NAD(P)-bd_dom_sf"/>
</dbReference>
<dbReference type="InterPro" id="IPR050721">
    <property type="entry name" value="Trk_Ktr_HKT_K-transport"/>
</dbReference>
<evidence type="ECO:0000313" key="5">
    <source>
        <dbReference type="EMBL" id="SHJ51154.1"/>
    </source>
</evidence>
<dbReference type="GO" id="GO:0006813">
    <property type="term" value="P:potassium ion transport"/>
    <property type="evidence" value="ECO:0007669"/>
    <property type="project" value="InterPro"/>
</dbReference>
<keyword evidence="2" id="KW-0472">Membrane</keyword>
<dbReference type="Gene3D" id="1.10.287.70">
    <property type="match status" value="1"/>
</dbReference>
<evidence type="ECO:0000259" key="3">
    <source>
        <dbReference type="PROSITE" id="PS51201"/>
    </source>
</evidence>
<dbReference type="Pfam" id="PF07885">
    <property type="entry name" value="Ion_trans_2"/>
    <property type="match status" value="1"/>
</dbReference>
<dbReference type="PANTHER" id="PTHR43833:SF9">
    <property type="entry name" value="POTASSIUM CHANNEL PROTEIN YUGO-RELATED"/>
    <property type="match status" value="1"/>
</dbReference>
<keyword evidence="2" id="KW-0812">Transmembrane</keyword>
<dbReference type="InterPro" id="IPR013099">
    <property type="entry name" value="K_chnl_dom"/>
</dbReference>
<dbReference type="Gene3D" id="3.30.70.1450">
    <property type="entry name" value="Regulator of K+ conductance, C-terminal domain"/>
    <property type="match status" value="1"/>
</dbReference>
<evidence type="ECO:0000313" key="6">
    <source>
        <dbReference type="Proteomes" id="UP000184171"/>
    </source>
</evidence>
<feature type="domain" description="RCK C-terminal" evidence="4">
    <location>
        <begin position="243"/>
        <end position="331"/>
    </location>
</feature>
<dbReference type="SUPFAM" id="SSF81324">
    <property type="entry name" value="Voltage-gated potassium channels"/>
    <property type="match status" value="1"/>
</dbReference>
<dbReference type="SUPFAM" id="SSF116726">
    <property type="entry name" value="TrkA C-terminal domain-like"/>
    <property type="match status" value="1"/>
</dbReference>
<evidence type="ECO:0000256" key="2">
    <source>
        <dbReference type="SAM" id="Phobius"/>
    </source>
</evidence>
<evidence type="ECO:0000256" key="1">
    <source>
        <dbReference type="ARBA" id="ARBA00004651"/>
    </source>
</evidence>
<dbReference type="InterPro" id="IPR006037">
    <property type="entry name" value="RCK_C"/>
</dbReference>
<dbReference type="InterPro" id="IPR036721">
    <property type="entry name" value="RCK_C_sf"/>
</dbReference>
<evidence type="ECO:0000259" key="4">
    <source>
        <dbReference type="PROSITE" id="PS51202"/>
    </source>
</evidence>
<dbReference type="STRING" id="1122189.SAMN02745165_02547"/>
<dbReference type="Proteomes" id="UP000184171">
    <property type="component" value="Unassembled WGS sequence"/>
</dbReference>
<feature type="transmembrane region" description="Helical" evidence="2">
    <location>
        <begin position="61"/>
        <end position="86"/>
    </location>
</feature>
<dbReference type="OrthoDB" id="9781411at2"/>
<dbReference type="Gene3D" id="3.40.50.720">
    <property type="entry name" value="NAD(P)-binding Rossmann-like Domain"/>
    <property type="match status" value="1"/>
</dbReference>
<organism evidence="5 6">
    <name type="scientific">Malonomonas rubra DSM 5091</name>
    <dbReference type="NCBI Taxonomy" id="1122189"/>
    <lineage>
        <taxon>Bacteria</taxon>
        <taxon>Pseudomonadati</taxon>
        <taxon>Thermodesulfobacteriota</taxon>
        <taxon>Desulfuromonadia</taxon>
        <taxon>Desulfuromonadales</taxon>
        <taxon>Geopsychrobacteraceae</taxon>
        <taxon>Malonomonas</taxon>
    </lineage>
</organism>
<name>A0A1M6JWV7_MALRU</name>
<dbReference type="Pfam" id="PF02254">
    <property type="entry name" value="TrkA_N"/>
    <property type="match status" value="1"/>
</dbReference>
<keyword evidence="5" id="KW-0813">Transport</keyword>
<dbReference type="GO" id="GO:0005886">
    <property type="term" value="C:plasma membrane"/>
    <property type="evidence" value="ECO:0007669"/>
    <property type="project" value="UniProtKB-SubCell"/>
</dbReference>
<dbReference type="InterPro" id="IPR003148">
    <property type="entry name" value="RCK_N"/>
</dbReference>
<protein>
    <submittedName>
        <fullName evidence="5">Voltage-gated potassium channel</fullName>
    </submittedName>
</protein>
<feature type="domain" description="RCK N-terminal" evidence="3">
    <location>
        <begin position="107"/>
        <end position="224"/>
    </location>
</feature>
<sequence>MDPLRKVLLSLLTLFILIGGGTAGYVIIEDWATFEALYMTVITLATVGYKEVYDLSYEGKVFTIVLIVTGTGTLAYTIGSMFQFMVEGQLRRVLGRKKLQKQISNLKDHYIICGYGRIGRMVCQEFSAKPLPFIVVEQEPERCQQLEEAGILFVQGDATNDDVLEKAGIREAKGLITVVTSDSANVFITLTARGINPDLFILARASEDSAQVKLMRAGANKVISPYKIGASRIAQAILRPSVVDFIEIAIGANNIELQMEEIQVNAASRLVGKNLIDSGIRKNLGLIIVGIKKNQQMMFNPDPGVTIDADDILIALGKSPDIKKLEKIALNG</sequence>
<dbReference type="AlphaFoldDB" id="A0A1M6JWV7"/>
<proteinExistence type="predicted"/>
<accession>A0A1M6JWV7</accession>
<dbReference type="EMBL" id="FQZT01000009">
    <property type="protein sequence ID" value="SHJ51154.1"/>
    <property type="molecule type" value="Genomic_DNA"/>
</dbReference>
<dbReference type="SUPFAM" id="SSF51735">
    <property type="entry name" value="NAD(P)-binding Rossmann-fold domains"/>
    <property type="match status" value="1"/>
</dbReference>
<dbReference type="RefSeq" id="WP_072909116.1">
    <property type="nucleotide sequence ID" value="NZ_FQZT01000009.1"/>
</dbReference>
<dbReference type="PANTHER" id="PTHR43833">
    <property type="entry name" value="POTASSIUM CHANNEL PROTEIN 2-RELATED-RELATED"/>
    <property type="match status" value="1"/>
</dbReference>
<keyword evidence="5" id="KW-0406">Ion transport</keyword>
<keyword evidence="2" id="KW-1133">Transmembrane helix</keyword>
<feature type="transmembrane region" description="Helical" evidence="2">
    <location>
        <begin position="33"/>
        <end position="49"/>
    </location>
</feature>
<gene>
    <name evidence="5" type="ORF">SAMN02745165_02547</name>
</gene>
<reference evidence="5 6" key="1">
    <citation type="submission" date="2016-11" db="EMBL/GenBank/DDBJ databases">
        <authorList>
            <person name="Jaros S."/>
            <person name="Januszkiewicz K."/>
            <person name="Wedrychowicz H."/>
        </authorList>
    </citation>
    <scope>NUCLEOTIDE SEQUENCE [LARGE SCALE GENOMIC DNA]</scope>
    <source>
        <strain evidence="5 6">DSM 5091</strain>
    </source>
</reference>
<dbReference type="Pfam" id="PF02080">
    <property type="entry name" value="TrkA_C"/>
    <property type="match status" value="1"/>
</dbReference>
<dbReference type="PROSITE" id="PS51202">
    <property type="entry name" value="RCK_C"/>
    <property type="match status" value="1"/>
</dbReference>
<keyword evidence="6" id="KW-1185">Reference proteome</keyword>
<dbReference type="GO" id="GO:0008324">
    <property type="term" value="F:monoatomic cation transmembrane transporter activity"/>
    <property type="evidence" value="ECO:0007669"/>
    <property type="project" value="InterPro"/>
</dbReference>
<keyword evidence="5" id="KW-0407">Ion channel</keyword>
<dbReference type="PROSITE" id="PS51201">
    <property type="entry name" value="RCK_N"/>
    <property type="match status" value="1"/>
</dbReference>
<comment type="subcellular location">
    <subcellularLocation>
        <location evidence="1">Cell membrane</location>
        <topology evidence="1">Multi-pass membrane protein</topology>
    </subcellularLocation>
</comment>